<keyword evidence="2" id="KW-0812">Transmembrane</keyword>
<comment type="similarity">
    <text evidence="1">Belongs to the multi antimicrobial extrusion (MATE) (TC 2.A.66.1) family.</text>
</comment>
<evidence type="ECO:0000256" key="2">
    <source>
        <dbReference type="SAM" id="Phobius"/>
    </source>
</evidence>
<keyword evidence="2" id="KW-1133">Transmembrane helix</keyword>
<gene>
    <name evidence="3" type="ORF">FOZ63_021467</name>
</gene>
<organism evidence="3 4">
    <name type="scientific">Perkinsus olseni</name>
    <name type="common">Perkinsus atlanticus</name>
    <dbReference type="NCBI Taxonomy" id="32597"/>
    <lineage>
        <taxon>Eukaryota</taxon>
        <taxon>Sar</taxon>
        <taxon>Alveolata</taxon>
        <taxon>Perkinsozoa</taxon>
        <taxon>Perkinsea</taxon>
        <taxon>Perkinsida</taxon>
        <taxon>Perkinsidae</taxon>
        <taxon>Perkinsus</taxon>
    </lineage>
</organism>
<reference evidence="3 4" key="1">
    <citation type="submission" date="2020-04" db="EMBL/GenBank/DDBJ databases">
        <title>Perkinsus olseni comparative genomics.</title>
        <authorList>
            <person name="Bogema D.R."/>
        </authorList>
    </citation>
    <scope>NUCLEOTIDE SEQUENCE [LARGE SCALE GENOMIC DNA]</scope>
    <source>
        <strain evidence="3 4">ATCC PRA-207</strain>
    </source>
</reference>
<sequence>VLDTLVSQAVGAGNPHLGLIYFNRARIVGTIAFVPCFIVMFYTEPILLWMNQDPLTSKLAAE</sequence>
<evidence type="ECO:0000313" key="3">
    <source>
        <dbReference type="EMBL" id="KAF4751292.1"/>
    </source>
</evidence>
<dbReference type="AlphaFoldDB" id="A0A7J6U2U8"/>
<comment type="caution">
    <text evidence="3">The sequence shown here is derived from an EMBL/GenBank/DDBJ whole genome shotgun (WGS) entry which is preliminary data.</text>
</comment>
<evidence type="ECO:0000256" key="1">
    <source>
        <dbReference type="ARBA" id="ARBA00010199"/>
    </source>
</evidence>
<feature type="transmembrane region" description="Helical" evidence="2">
    <location>
        <begin position="27"/>
        <end position="49"/>
    </location>
</feature>
<protein>
    <submittedName>
        <fullName evidence="3">Uncharacterized protein</fullName>
    </submittedName>
</protein>
<dbReference type="Pfam" id="PF01554">
    <property type="entry name" value="MatE"/>
    <property type="match status" value="1"/>
</dbReference>
<dbReference type="GO" id="GO:0015297">
    <property type="term" value="F:antiporter activity"/>
    <property type="evidence" value="ECO:0007669"/>
    <property type="project" value="InterPro"/>
</dbReference>
<accession>A0A7J6U2U8</accession>
<keyword evidence="4" id="KW-1185">Reference proteome</keyword>
<dbReference type="Proteomes" id="UP000553632">
    <property type="component" value="Unassembled WGS sequence"/>
</dbReference>
<proteinExistence type="inferred from homology"/>
<dbReference type="InterPro" id="IPR002528">
    <property type="entry name" value="MATE_fam"/>
</dbReference>
<name>A0A7J6U2U8_PEROL</name>
<dbReference type="GO" id="GO:0042910">
    <property type="term" value="F:xenobiotic transmembrane transporter activity"/>
    <property type="evidence" value="ECO:0007669"/>
    <property type="project" value="InterPro"/>
</dbReference>
<dbReference type="GO" id="GO:0016020">
    <property type="term" value="C:membrane"/>
    <property type="evidence" value="ECO:0007669"/>
    <property type="project" value="InterPro"/>
</dbReference>
<dbReference type="EMBL" id="JABANO010006729">
    <property type="protein sequence ID" value="KAF4751292.1"/>
    <property type="molecule type" value="Genomic_DNA"/>
</dbReference>
<evidence type="ECO:0000313" key="4">
    <source>
        <dbReference type="Proteomes" id="UP000553632"/>
    </source>
</evidence>
<feature type="non-terminal residue" evidence="3">
    <location>
        <position position="1"/>
    </location>
</feature>
<keyword evidence="2" id="KW-0472">Membrane</keyword>